<dbReference type="AlphaFoldDB" id="A0A0C9V314"/>
<dbReference type="PANTHER" id="PTHR34305:SF1">
    <property type="entry name" value="SWIM-TYPE DOMAIN-CONTAINING PROTEIN"/>
    <property type="match status" value="1"/>
</dbReference>
<gene>
    <name evidence="1" type="ORF">M422DRAFT_61211</name>
</gene>
<proteinExistence type="predicted"/>
<dbReference type="PANTHER" id="PTHR34305">
    <property type="entry name" value="EXPRESSED PROTEIN"/>
    <property type="match status" value="1"/>
</dbReference>
<organism evidence="1 2">
    <name type="scientific">Sphaerobolus stellatus (strain SS14)</name>
    <dbReference type="NCBI Taxonomy" id="990650"/>
    <lineage>
        <taxon>Eukaryota</taxon>
        <taxon>Fungi</taxon>
        <taxon>Dikarya</taxon>
        <taxon>Basidiomycota</taxon>
        <taxon>Agaricomycotina</taxon>
        <taxon>Agaricomycetes</taxon>
        <taxon>Phallomycetidae</taxon>
        <taxon>Geastrales</taxon>
        <taxon>Sphaerobolaceae</taxon>
        <taxon>Sphaerobolus</taxon>
    </lineage>
</organism>
<evidence type="ECO:0000313" key="1">
    <source>
        <dbReference type="EMBL" id="KIJ36127.1"/>
    </source>
</evidence>
<name>A0A0C9V314_SPHS4</name>
<dbReference type="OrthoDB" id="5598737at2759"/>
<accession>A0A0C9V314</accession>
<dbReference type="Proteomes" id="UP000054279">
    <property type="component" value="Unassembled WGS sequence"/>
</dbReference>
<keyword evidence="2" id="KW-1185">Reference proteome</keyword>
<sequence length="202" mass="22805">MQWTPTQVDMGFNSYEDCCSTPPTLDWRSTGCWYGGPPIHIRPSYPGIPDDGFTEAQISKEDTECGKYYNDYKKAKLNGGLMILWCTHSISLEFYVMPRAEGRNDVFSAIFCHWPKAPKIIVYDFACQLAPYSIVREPSFFGNTHFVVNEFHASDHTKCSKASHVSFILQHPPQIQLINTSAAEVGNSGASKIRKSMSYKTQ</sequence>
<dbReference type="HOGENOM" id="CLU_113385_0_0_1"/>
<reference evidence="1 2" key="1">
    <citation type="submission" date="2014-06" db="EMBL/GenBank/DDBJ databases">
        <title>Evolutionary Origins and Diversification of the Mycorrhizal Mutualists.</title>
        <authorList>
            <consortium name="DOE Joint Genome Institute"/>
            <consortium name="Mycorrhizal Genomics Consortium"/>
            <person name="Kohler A."/>
            <person name="Kuo A."/>
            <person name="Nagy L.G."/>
            <person name="Floudas D."/>
            <person name="Copeland A."/>
            <person name="Barry K.W."/>
            <person name="Cichocki N."/>
            <person name="Veneault-Fourrey C."/>
            <person name="LaButti K."/>
            <person name="Lindquist E.A."/>
            <person name="Lipzen A."/>
            <person name="Lundell T."/>
            <person name="Morin E."/>
            <person name="Murat C."/>
            <person name="Riley R."/>
            <person name="Ohm R."/>
            <person name="Sun H."/>
            <person name="Tunlid A."/>
            <person name="Henrissat B."/>
            <person name="Grigoriev I.V."/>
            <person name="Hibbett D.S."/>
            <person name="Martin F."/>
        </authorList>
    </citation>
    <scope>NUCLEOTIDE SEQUENCE [LARGE SCALE GENOMIC DNA]</scope>
    <source>
        <strain evidence="1 2">SS14</strain>
    </source>
</reference>
<dbReference type="EMBL" id="KN837181">
    <property type="protein sequence ID" value="KIJ36127.1"/>
    <property type="molecule type" value="Genomic_DNA"/>
</dbReference>
<protein>
    <submittedName>
        <fullName evidence="1">Uncharacterized protein</fullName>
    </submittedName>
</protein>
<evidence type="ECO:0000313" key="2">
    <source>
        <dbReference type="Proteomes" id="UP000054279"/>
    </source>
</evidence>